<evidence type="ECO:0000313" key="6">
    <source>
        <dbReference type="EMBL" id="NML48011.1"/>
    </source>
</evidence>
<dbReference type="Proteomes" id="UP000541185">
    <property type="component" value="Unassembled WGS sequence"/>
</dbReference>
<dbReference type="GO" id="GO:0005886">
    <property type="term" value="C:plasma membrane"/>
    <property type="evidence" value="ECO:0007669"/>
    <property type="project" value="TreeGrafter"/>
</dbReference>
<keyword evidence="2" id="KW-0285">Flavoprotein</keyword>
<comment type="cofactor">
    <cofactor evidence="1">
        <name>FMN</name>
        <dbReference type="ChEBI" id="CHEBI:58210"/>
    </cofactor>
</comment>
<dbReference type="EMBL" id="JABBFX010000003">
    <property type="protein sequence ID" value="NML48011.1"/>
    <property type="molecule type" value="Genomic_DNA"/>
</dbReference>
<dbReference type="Gene3D" id="3.20.20.70">
    <property type="entry name" value="Aldolase class I"/>
    <property type="match status" value="1"/>
</dbReference>
<keyword evidence="7" id="KW-1185">Reference proteome</keyword>
<sequence>VSNHGGRQLDGAPSSISALPAIADAVGDRIEVHMDGGIRSGQHVLKAVALGARGVYIGRAMLYGLGAMGEAGVDKALAIIRNELDLSMAFCGRTDIGTVDRSILLSGTF</sequence>
<dbReference type="GO" id="GO:0009060">
    <property type="term" value="P:aerobic respiration"/>
    <property type="evidence" value="ECO:0007669"/>
    <property type="project" value="TreeGrafter"/>
</dbReference>
<evidence type="ECO:0000256" key="2">
    <source>
        <dbReference type="ARBA" id="ARBA00022630"/>
    </source>
</evidence>
<dbReference type="PROSITE" id="PS51349">
    <property type="entry name" value="FMN_HYDROXY_ACID_DH_2"/>
    <property type="match status" value="1"/>
</dbReference>
<dbReference type="InterPro" id="IPR000262">
    <property type="entry name" value="FMN-dep_DH"/>
</dbReference>
<keyword evidence="3" id="KW-0288">FMN</keyword>
<dbReference type="SUPFAM" id="SSF51395">
    <property type="entry name" value="FMN-linked oxidoreductases"/>
    <property type="match status" value="1"/>
</dbReference>
<dbReference type="GO" id="GO:0004459">
    <property type="term" value="F:L-lactate dehydrogenase (NAD+) activity"/>
    <property type="evidence" value="ECO:0007669"/>
    <property type="project" value="TreeGrafter"/>
</dbReference>
<reference evidence="6 7" key="1">
    <citation type="submission" date="2020-04" db="EMBL/GenBank/DDBJ databases">
        <title>Ramlibacter sp. G-1-2-2 isolated from soil.</title>
        <authorList>
            <person name="Dahal R.H."/>
        </authorList>
    </citation>
    <scope>NUCLEOTIDE SEQUENCE [LARGE SCALE GENOMIC DNA]</scope>
    <source>
        <strain evidence="6 7">G-1-2-2</strain>
    </source>
</reference>
<evidence type="ECO:0000256" key="1">
    <source>
        <dbReference type="ARBA" id="ARBA00001917"/>
    </source>
</evidence>
<feature type="non-terminal residue" evidence="6">
    <location>
        <position position="1"/>
    </location>
</feature>
<dbReference type="RefSeq" id="WP_169422257.1">
    <property type="nucleotide sequence ID" value="NZ_JABBFX010000003.1"/>
</dbReference>
<comment type="caution">
    <text evidence="6">The sequence shown here is derived from an EMBL/GenBank/DDBJ whole genome shotgun (WGS) entry which is preliminary data.</text>
</comment>
<dbReference type="InterPro" id="IPR037396">
    <property type="entry name" value="FMN_HAD"/>
</dbReference>
<dbReference type="InterPro" id="IPR008259">
    <property type="entry name" value="FMN_hydac_DH_AS"/>
</dbReference>
<keyword evidence="4" id="KW-0560">Oxidoreductase</keyword>
<dbReference type="PANTHER" id="PTHR10578:SF107">
    <property type="entry name" value="2-HYDROXYACID OXIDASE 1"/>
    <property type="match status" value="1"/>
</dbReference>
<organism evidence="6 7">
    <name type="scientific">Ramlibacter agri</name>
    <dbReference type="NCBI Taxonomy" id="2728837"/>
    <lineage>
        <taxon>Bacteria</taxon>
        <taxon>Pseudomonadati</taxon>
        <taxon>Pseudomonadota</taxon>
        <taxon>Betaproteobacteria</taxon>
        <taxon>Burkholderiales</taxon>
        <taxon>Comamonadaceae</taxon>
        <taxon>Ramlibacter</taxon>
    </lineage>
</organism>
<accession>A0A848HF99</accession>
<name>A0A848HF99_9BURK</name>
<gene>
    <name evidence="6" type="ORF">HHL11_29955</name>
</gene>
<proteinExistence type="predicted"/>
<dbReference type="Pfam" id="PF01070">
    <property type="entry name" value="FMN_dh"/>
    <property type="match status" value="1"/>
</dbReference>
<protein>
    <submittedName>
        <fullName evidence="6">Alpha-hydroxy-acid oxidizing protein</fullName>
    </submittedName>
</protein>
<evidence type="ECO:0000256" key="4">
    <source>
        <dbReference type="ARBA" id="ARBA00023002"/>
    </source>
</evidence>
<dbReference type="AlphaFoldDB" id="A0A848HF99"/>
<dbReference type="PROSITE" id="PS00557">
    <property type="entry name" value="FMN_HYDROXY_ACID_DH_1"/>
    <property type="match status" value="1"/>
</dbReference>
<dbReference type="InterPro" id="IPR013785">
    <property type="entry name" value="Aldolase_TIM"/>
</dbReference>
<evidence type="ECO:0000256" key="3">
    <source>
        <dbReference type="ARBA" id="ARBA00022643"/>
    </source>
</evidence>
<evidence type="ECO:0000259" key="5">
    <source>
        <dbReference type="PROSITE" id="PS51349"/>
    </source>
</evidence>
<feature type="domain" description="FMN hydroxy acid dehydrogenase" evidence="5">
    <location>
        <begin position="1"/>
        <end position="109"/>
    </location>
</feature>
<evidence type="ECO:0000313" key="7">
    <source>
        <dbReference type="Proteomes" id="UP000541185"/>
    </source>
</evidence>
<dbReference type="PANTHER" id="PTHR10578">
    <property type="entry name" value="S -2-HYDROXY-ACID OXIDASE-RELATED"/>
    <property type="match status" value="1"/>
</dbReference>